<dbReference type="RefSeq" id="XP_004032179.1">
    <property type="nucleotide sequence ID" value="XM_004032131.1"/>
</dbReference>
<keyword evidence="3" id="KW-1185">Reference proteome</keyword>
<gene>
    <name evidence="2" type="ORF">IMG5_128590</name>
</gene>
<keyword evidence="1" id="KW-0396">Initiation factor</keyword>
<dbReference type="GO" id="GO:0016281">
    <property type="term" value="C:eukaryotic translation initiation factor 4F complex"/>
    <property type="evidence" value="ECO:0007669"/>
    <property type="project" value="TreeGrafter"/>
</dbReference>
<dbReference type="PANTHER" id="PTHR11960">
    <property type="entry name" value="EUKARYOTIC TRANSLATION INITIATION FACTOR 4E RELATED"/>
    <property type="match status" value="1"/>
</dbReference>
<dbReference type="STRING" id="857967.G0QW16"/>
<organism evidence="2 3">
    <name type="scientific">Ichthyophthirius multifiliis</name>
    <name type="common">White spot disease agent</name>
    <name type="synonym">Ich</name>
    <dbReference type="NCBI Taxonomy" id="5932"/>
    <lineage>
        <taxon>Eukaryota</taxon>
        <taxon>Sar</taxon>
        <taxon>Alveolata</taxon>
        <taxon>Ciliophora</taxon>
        <taxon>Intramacronucleata</taxon>
        <taxon>Oligohymenophorea</taxon>
        <taxon>Hymenostomatida</taxon>
        <taxon>Ophryoglenina</taxon>
        <taxon>Ichthyophthirius</taxon>
    </lineage>
</organism>
<dbReference type="GO" id="GO:0000340">
    <property type="term" value="F:RNA 7-methylguanosine cap binding"/>
    <property type="evidence" value="ECO:0007669"/>
    <property type="project" value="TreeGrafter"/>
</dbReference>
<protein>
    <submittedName>
        <fullName evidence="2">Uncharacterized protein</fullName>
    </submittedName>
</protein>
<keyword evidence="1" id="KW-0694">RNA-binding</keyword>
<dbReference type="Proteomes" id="UP000008983">
    <property type="component" value="Unassembled WGS sequence"/>
</dbReference>
<dbReference type="PANTHER" id="PTHR11960:SF18">
    <property type="entry name" value="EUKARYOTIC TRANSLATION INITIATION FACTOR 4E HOMOLOGOUS PROTEIN, ISOFORM B"/>
    <property type="match status" value="1"/>
</dbReference>
<proteinExistence type="inferred from homology"/>
<dbReference type="OMA" id="YKSHATS"/>
<dbReference type="eggNOG" id="KOG1669">
    <property type="taxonomic scope" value="Eukaryota"/>
</dbReference>
<keyword evidence="1" id="KW-0648">Protein biosynthesis</keyword>
<dbReference type="Gene3D" id="3.30.760.10">
    <property type="entry name" value="RNA Cap, Translation Initiation Factor Eif4e"/>
    <property type="match status" value="1"/>
</dbReference>
<dbReference type="InParanoid" id="G0QW16"/>
<name>G0QW16_ICHMU</name>
<reference evidence="2 3" key="1">
    <citation type="submission" date="2011-07" db="EMBL/GenBank/DDBJ databases">
        <authorList>
            <person name="Coyne R."/>
            <person name="Brami D."/>
            <person name="Johnson J."/>
            <person name="Hostetler J."/>
            <person name="Hannick L."/>
            <person name="Clark T."/>
            <person name="Cassidy-Hanley D."/>
            <person name="Inman J."/>
        </authorList>
    </citation>
    <scope>NUCLEOTIDE SEQUENCE [LARGE SCALE GENOMIC DNA]</scope>
    <source>
        <strain evidence="2 3">G5</strain>
    </source>
</reference>
<evidence type="ECO:0000256" key="1">
    <source>
        <dbReference type="RuleBase" id="RU004374"/>
    </source>
</evidence>
<dbReference type="GeneID" id="14906704"/>
<comment type="similarity">
    <text evidence="1">Belongs to the eukaryotic initiation factor 4E family.</text>
</comment>
<dbReference type="OrthoDB" id="590761at2759"/>
<dbReference type="SUPFAM" id="SSF55418">
    <property type="entry name" value="eIF4e-like"/>
    <property type="match status" value="1"/>
</dbReference>
<dbReference type="InterPro" id="IPR001040">
    <property type="entry name" value="TIF_eIF_4E"/>
</dbReference>
<dbReference type="InterPro" id="IPR023398">
    <property type="entry name" value="TIF_eIF4e-like"/>
</dbReference>
<evidence type="ECO:0000313" key="3">
    <source>
        <dbReference type="Proteomes" id="UP000008983"/>
    </source>
</evidence>
<sequence length="178" mass="20564">MKIGVFGIVQEPTNIECDNKLMLFRKGCTPLWEEWKGGGCWILLVQGEMYKKLNIIWEDLLLGCVGEQFKDSNIIGIVLSIRKNKKAVIEMWMRDRDESKKIRAGEELRNLLELEPKNLIFYYKDHQLSLIEGSTMKGSKSYKFIGTPVPTPIIPEIIGLENATEQEIKKVQEEDFEI</sequence>
<dbReference type="AlphaFoldDB" id="G0QW16"/>
<dbReference type="GO" id="GO:0003743">
    <property type="term" value="F:translation initiation factor activity"/>
    <property type="evidence" value="ECO:0007669"/>
    <property type="project" value="UniProtKB-KW"/>
</dbReference>
<evidence type="ECO:0000313" key="2">
    <source>
        <dbReference type="EMBL" id="EGR30592.1"/>
    </source>
</evidence>
<accession>G0QW16</accession>
<dbReference type="Pfam" id="PF01652">
    <property type="entry name" value="IF4E"/>
    <property type="match status" value="1"/>
</dbReference>
<dbReference type="EMBL" id="GL983975">
    <property type="protein sequence ID" value="EGR30592.1"/>
    <property type="molecule type" value="Genomic_DNA"/>
</dbReference>